<evidence type="ECO:0000313" key="3">
    <source>
        <dbReference type="Proteomes" id="UP000291822"/>
    </source>
</evidence>
<dbReference type="Pfam" id="PF16074">
    <property type="entry name" value="PilW"/>
    <property type="match status" value="1"/>
</dbReference>
<comment type="caution">
    <text evidence="2">The sequence shown here is derived from an EMBL/GenBank/DDBJ whole genome shotgun (WGS) entry which is preliminary data.</text>
</comment>
<reference evidence="2 3" key="1">
    <citation type="submission" date="2019-02" db="EMBL/GenBank/DDBJ databases">
        <title>Dyella amyloliquefaciens sp. nov., isolated from forest soil.</title>
        <authorList>
            <person name="Gao Z.-H."/>
            <person name="Qiu L.-H."/>
        </authorList>
    </citation>
    <scope>NUCLEOTIDE SEQUENCE [LARGE SCALE GENOMIC DNA]</scope>
    <source>
        <strain evidence="2 3">KACC 12747</strain>
    </source>
</reference>
<accession>A0A4R0YZZ7</accession>
<dbReference type="EMBL" id="SJTG01000001">
    <property type="protein sequence ID" value="TCI12416.1"/>
    <property type="molecule type" value="Genomic_DNA"/>
</dbReference>
<proteinExistence type="predicted"/>
<keyword evidence="3" id="KW-1185">Reference proteome</keyword>
<feature type="transmembrane region" description="Helical" evidence="1">
    <location>
        <begin position="12"/>
        <end position="36"/>
    </location>
</feature>
<evidence type="ECO:0000313" key="2">
    <source>
        <dbReference type="EMBL" id="TCI12416.1"/>
    </source>
</evidence>
<dbReference type="InterPro" id="IPR032092">
    <property type="entry name" value="PilW"/>
</dbReference>
<sequence length="364" mass="38738">MQRRSGLSQRGFSLVELAVAVLLGAIVVGGLINLFISNRKAYQVQSGNNFLQENLRIATDRIGWSVRMADFWGGNRFNTVTTNSGTTVTAKGNCNGAWATLVDATQTGGGGVYGYDGGTAFPIDAPCIDGDANYVKGSDVLVLRYADSTELSPGPADATTPAEASTIKNNAKETFLLSTPGVAGQLFAGTVPTTSTAKLQRYAYPYQVEVYYLRPCSVIASGTTCKATDDNGLPLPTLMRMHLNADGTFASDAIVTGIEQIKFEYGVQDTGATAPTYKAASSVAATEWPNVTSVRISMVAVNPTRNLGIPNVGTFTAASCVYKINNGSTDVSKCTNFTPYGDKPWQFTRARLQQVAQVRNRVRG</sequence>
<dbReference type="RefSeq" id="WP_131150805.1">
    <property type="nucleotide sequence ID" value="NZ_SJTG01000001.1"/>
</dbReference>
<protein>
    <submittedName>
        <fullName evidence="2">Prepilin-type N-terminal cleavage/methylation domain-containing protein</fullName>
    </submittedName>
</protein>
<dbReference type="InterPro" id="IPR045584">
    <property type="entry name" value="Pilin-like"/>
</dbReference>
<dbReference type="Proteomes" id="UP000291822">
    <property type="component" value="Unassembled WGS sequence"/>
</dbReference>
<dbReference type="PROSITE" id="PS00409">
    <property type="entry name" value="PROKAR_NTER_METHYL"/>
    <property type="match status" value="1"/>
</dbReference>
<gene>
    <name evidence="2" type="ORF">EZM97_03445</name>
</gene>
<dbReference type="SUPFAM" id="SSF54523">
    <property type="entry name" value="Pili subunits"/>
    <property type="match status" value="1"/>
</dbReference>
<organism evidence="2 3">
    <name type="scientific">Dyella soli</name>
    <dbReference type="NCBI Taxonomy" id="522319"/>
    <lineage>
        <taxon>Bacteria</taxon>
        <taxon>Pseudomonadati</taxon>
        <taxon>Pseudomonadota</taxon>
        <taxon>Gammaproteobacteria</taxon>
        <taxon>Lysobacterales</taxon>
        <taxon>Rhodanobacteraceae</taxon>
        <taxon>Dyella</taxon>
    </lineage>
</organism>
<dbReference type="AlphaFoldDB" id="A0A4R0YZZ7"/>
<keyword evidence="1" id="KW-0812">Transmembrane</keyword>
<evidence type="ECO:0000256" key="1">
    <source>
        <dbReference type="SAM" id="Phobius"/>
    </source>
</evidence>
<dbReference type="Pfam" id="PF07963">
    <property type="entry name" value="N_methyl"/>
    <property type="match status" value="1"/>
</dbReference>
<dbReference type="InterPro" id="IPR012902">
    <property type="entry name" value="N_methyl_site"/>
</dbReference>
<dbReference type="NCBIfam" id="TIGR02532">
    <property type="entry name" value="IV_pilin_GFxxxE"/>
    <property type="match status" value="1"/>
</dbReference>
<dbReference type="GO" id="GO:0043683">
    <property type="term" value="P:type IV pilus assembly"/>
    <property type="evidence" value="ECO:0007669"/>
    <property type="project" value="InterPro"/>
</dbReference>
<name>A0A4R0YZZ7_9GAMM</name>
<keyword evidence="1" id="KW-0472">Membrane</keyword>
<keyword evidence="1" id="KW-1133">Transmembrane helix</keyword>